<comment type="cofactor">
    <cofactor evidence="1 13">
        <name>heme</name>
        <dbReference type="ChEBI" id="CHEBI:30413"/>
    </cofactor>
</comment>
<comment type="subcellular location">
    <subcellularLocation>
        <location evidence="3">Endoplasmic reticulum membrane</location>
        <topology evidence="3">Peripheral membrane protein</topology>
    </subcellularLocation>
    <subcellularLocation>
        <location evidence="2">Microsome membrane</location>
        <topology evidence="2">Peripheral membrane protein</topology>
    </subcellularLocation>
</comment>
<evidence type="ECO:0000256" key="3">
    <source>
        <dbReference type="ARBA" id="ARBA00004406"/>
    </source>
</evidence>
<dbReference type="SUPFAM" id="SSF48264">
    <property type="entry name" value="Cytochrome P450"/>
    <property type="match status" value="1"/>
</dbReference>
<reference evidence="16" key="1">
    <citation type="submission" date="2014-07" db="EMBL/GenBank/DDBJ databases">
        <title>A systematic study of Ichneumonosoma Meijere, Pelmatops Enderlein, Pseudopelmatops Shiraki and Soita Walker (Diptera: Tephritidae).</title>
        <authorList>
            <person name="Chen X.-L."/>
            <person name="Norrbom A."/>
            <person name="Zhu C.-D."/>
        </authorList>
    </citation>
    <scope>NUCLEOTIDE SEQUENCE</scope>
</reference>
<evidence type="ECO:0000256" key="14">
    <source>
        <dbReference type="RuleBase" id="RU000461"/>
    </source>
</evidence>
<evidence type="ECO:0000256" key="13">
    <source>
        <dbReference type="PIRSR" id="PIRSR602401-1"/>
    </source>
</evidence>
<evidence type="ECO:0000256" key="1">
    <source>
        <dbReference type="ARBA" id="ARBA00001971"/>
    </source>
</evidence>
<dbReference type="PANTHER" id="PTHR24292">
    <property type="entry name" value="CYTOCHROME P450"/>
    <property type="match status" value="1"/>
</dbReference>
<evidence type="ECO:0000313" key="16">
    <source>
        <dbReference type="EMBL" id="AIW79988.1"/>
    </source>
</evidence>
<dbReference type="GO" id="GO:0005506">
    <property type="term" value="F:iron ion binding"/>
    <property type="evidence" value="ECO:0007669"/>
    <property type="project" value="InterPro"/>
</dbReference>
<accession>A0A0K0LBA9</accession>
<dbReference type="InterPro" id="IPR050476">
    <property type="entry name" value="Insect_CytP450_Detox"/>
</dbReference>
<dbReference type="PRINTS" id="PR00385">
    <property type="entry name" value="P450"/>
</dbReference>
<keyword evidence="7" id="KW-0256">Endoplasmic reticulum</keyword>
<dbReference type="InterPro" id="IPR036396">
    <property type="entry name" value="Cyt_P450_sf"/>
</dbReference>
<evidence type="ECO:0000256" key="10">
    <source>
        <dbReference type="ARBA" id="ARBA00023004"/>
    </source>
</evidence>
<name>A0A0K0LBA9_NILLU</name>
<evidence type="ECO:0000256" key="12">
    <source>
        <dbReference type="ARBA" id="ARBA00023136"/>
    </source>
</evidence>
<keyword evidence="12 15" id="KW-0472">Membrane</keyword>
<dbReference type="GO" id="GO:0016705">
    <property type="term" value="F:oxidoreductase activity, acting on paired donors, with incorporation or reduction of molecular oxygen"/>
    <property type="evidence" value="ECO:0007669"/>
    <property type="project" value="InterPro"/>
</dbReference>
<keyword evidence="15" id="KW-0812">Transmembrane</keyword>
<dbReference type="InterPro" id="IPR017972">
    <property type="entry name" value="Cyt_P450_CS"/>
</dbReference>
<dbReference type="EMBL" id="KM217026">
    <property type="protein sequence ID" value="AIW79989.1"/>
    <property type="molecule type" value="mRNA"/>
</dbReference>
<comment type="similarity">
    <text evidence="4 14">Belongs to the cytochrome P450 family.</text>
</comment>
<proteinExistence type="evidence at transcript level"/>
<keyword evidence="11 14" id="KW-0503">Monooxygenase</keyword>
<keyword evidence="6 13" id="KW-0479">Metal-binding</keyword>
<evidence type="ECO:0000256" key="6">
    <source>
        <dbReference type="ARBA" id="ARBA00022723"/>
    </source>
</evidence>
<evidence type="ECO:0000256" key="4">
    <source>
        <dbReference type="ARBA" id="ARBA00010617"/>
    </source>
</evidence>
<dbReference type="OrthoDB" id="1470350at2759"/>
<evidence type="ECO:0000256" key="2">
    <source>
        <dbReference type="ARBA" id="ARBA00004174"/>
    </source>
</evidence>
<evidence type="ECO:0000256" key="9">
    <source>
        <dbReference type="ARBA" id="ARBA00023002"/>
    </source>
</evidence>
<dbReference type="AlphaFoldDB" id="A0A0K0LBA9"/>
<dbReference type="InterPro" id="IPR001128">
    <property type="entry name" value="Cyt_P450"/>
</dbReference>
<evidence type="ECO:0000256" key="7">
    <source>
        <dbReference type="ARBA" id="ARBA00022824"/>
    </source>
</evidence>
<sequence length="532" mass="61330">MYILITALLGALILLLFYIKTSQKLHYWRDRNFPYAKTTVFQLLRKTSIFVFRLKSIDAVVKDMYDSGEGLKYFGQIGLHKNEIVLRDPDIVYKVMIKDFSYFMDRPFPVDEKNDPLSAHLFGLKGDRWRALRYKLAPTFTTGKLRTMFKQLAESSDAIVDYISHKRESLDAKQLVYSYTLDIIASVAFGMKVDAHKYLDGEKSEFVDMSLRFFQMTNRRFFKFIMITFFERFSKAVGITLTEDDVKAFFFALVKDIIAHRKDTGRKSNDFLQLMINIKEQDEKHGAKAGEIKKEILTNHEEDDKELFENLDTGKKGTLHFEMTDAHLAANTFIFISGGSETTATALTFALLELSCNTAVQLKLQDEIDSALIDQELSFATVNSMTYLNQVVLEVLRKHPPISLMNRHCVQDYHIPGTDHVIRKGDEIVIPTSSIQNDPENFPDPEVFNPDRFQDPDSIRKGTFLPFGMGPRFCIAMRFAILSVKVLLVKLLIAYNIKMSSKTKMPIRMKTEFFTKQIDGGLWIDFEPRNKI</sequence>
<feature type="binding site" description="axial binding residue" evidence="13">
    <location>
        <position position="474"/>
    </location>
    <ligand>
        <name>heme</name>
        <dbReference type="ChEBI" id="CHEBI:30413"/>
    </ligand>
    <ligandPart>
        <name>Fe</name>
        <dbReference type="ChEBI" id="CHEBI:18248"/>
    </ligandPart>
</feature>
<dbReference type="GO" id="GO:0004497">
    <property type="term" value="F:monooxygenase activity"/>
    <property type="evidence" value="ECO:0007669"/>
    <property type="project" value="UniProtKB-KW"/>
</dbReference>
<keyword evidence="15" id="KW-1133">Transmembrane helix</keyword>
<dbReference type="InterPro" id="IPR002401">
    <property type="entry name" value="Cyt_P450_E_grp-I"/>
</dbReference>
<keyword evidence="10 13" id="KW-0408">Iron</keyword>
<dbReference type="Pfam" id="PF00067">
    <property type="entry name" value="p450"/>
    <property type="match status" value="2"/>
</dbReference>
<keyword evidence="8" id="KW-0492">Microsome</keyword>
<keyword evidence="9 14" id="KW-0560">Oxidoreductase</keyword>
<dbReference type="PROSITE" id="PS00086">
    <property type="entry name" value="CYTOCHROME_P450"/>
    <property type="match status" value="1"/>
</dbReference>
<evidence type="ECO:0000256" key="8">
    <source>
        <dbReference type="ARBA" id="ARBA00022848"/>
    </source>
</evidence>
<dbReference type="GO" id="GO:0005789">
    <property type="term" value="C:endoplasmic reticulum membrane"/>
    <property type="evidence" value="ECO:0007669"/>
    <property type="project" value="UniProtKB-SubCell"/>
</dbReference>
<dbReference type="EMBL" id="KM217025">
    <property type="protein sequence ID" value="AIW79988.1"/>
    <property type="molecule type" value="mRNA"/>
</dbReference>
<dbReference type="GO" id="GO:0020037">
    <property type="term" value="F:heme binding"/>
    <property type="evidence" value="ECO:0007669"/>
    <property type="project" value="InterPro"/>
</dbReference>
<organism evidence="16">
    <name type="scientific">Nilaparvata lugens</name>
    <name type="common">Brown planthopper</name>
    <dbReference type="NCBI Taxonomy" id="108931"/>
    <lineage>
        <taxon>Eukaryota</taxon>
        <taxon>Metazoa</taxon>
        <taxon>Ecdysozoa</taxon>
        <taxon>Arthropoda</taxon>
        <taxon>Hexapoda</taxon>
        <taxon>Insecta</taxon>
        <taxon>Pterygota</taxon>
        <taxon>Neoptera</taxon>
        <taxon>Paraneoptera</taxon>
        <taxon>Hemiptera</taxon>
        <taxon>Auchenorrhyncha</taxon>
        <taxon>Fulgoroidea</taxon>
        <taxon>Delphacidae</taxon>
        <taxon>Delphacinae</taxon>
        <taxon>Nilaparvata</taxon>
    </lineage>
</organism>
<feature type="transmembrane region" description="Helical" evidence="15">
    <location>
        <begin position="475"/>
        <end position="495"/>
    </location>
</feature>
<evidence type="ECO:0000256" key="11">
    <source>
        <dbReference type="ARBA" id="ARBA00023033"/>
    </source>
</evidence>
<dbReference type="PRINTS" id="PR00463">
    <property type="entry name" value="EP450I"/>
</dbReference>
<dbReference type="Gene3D" id="1.10.630.10">
    <property type="entry name" value="Cytochrome P450"/>
    <property type="match status" value="1"/>
</dbReference>
<evidence type="ECO:0000256" key="5">
    <source>
        <dbReference type="ARBA" id="ARBA00022617"/>
    </source>
</evidence>
<dbReference type="PANTHER" id="PTHR24292:SF104">
    <property type="entry name" value="CYTOCHROME P450 308A1-RELATED"/>
    <property type="match status" value="1"/>
</dbReference>
<evidence type="ECO:0000256" key="15">
    <source>
        <dbReference type="SAM" id="Phobius"/>
    </source>
</evidence>
<dbReference type="CDD" id="cd11056">
    <property type="entry name" value="CYP6-like"/>
    <property type="match status" value="1"/>
</dbReference>
<keyword evidence="5 13" id="KW-0349">Heme</keyword>
<protein>
    <submittedName>
        <fullName evidence="16">Cytochrome P450 CYP6FL4</fullName>
    </submittedName>
</protein>